<dbReference type="RefSeq" id="WP_236344567.1">
    <property type="nucleotide sequence ID" value="NZ_CAKMMF010000027.1"/>
</dbReference>
<proteinExistence type="predicted"/>
<dbReference type="Pfam" id="PF07833">
    <property type="entry name" value="Cu_amine_oxidN1"/>
    <property type="match status" value="1"/>
</dbReference>
<feature type="chain" id="PRO_5045547188" description="Copper amine oxidase-like N-terminal domain-containing protein" evidence="2">
    <location>
        <begin position="27"/>
        <end position="330"/>
    </location>
</feature>
<feature type="domain" description="Copper amine oxidase-like N-terminal" evidence="3">
    <location>
        <begin position="58"/>
        <end position="97"/>
    </location>
</feature>
<protein>
    <recommendedName>
        <fullName evidence="3">Copper amine oxidase-like N-terminal domain-containing protein</fullName>
    </recommendedName>
</protein>
<sequence>MKSKKLLVVFSVIALLAVGVSTGVYAAGVAKKISAYQNPGIKVVVDGNTLNLSNHTGSLDPIVYNGNSYVPAKAVAEAMGGAVTWDPASSSVIITTGAASQDNSFPTDNGSSTTPTPATPAPTTPAPTTPAPIKPTPTAPTPSQSSNNKGTKNDPIGLGASFTYTDTYSEPTLGNSSAQYTFTIKKVEPISLEGIEALGFRKPEKNAQTEHVMLTVDLAVKNATYLKKGTEYDYTHLVSMSPGFWGVKTPDGNSIIGWTAGGFDGSLSRNTLDIMEELDYPKLKVGESKSYNVSGKIILPIFKNDENYFILQREDSTLEYEDRFIYFKLK</sequence>
<evidence type="ECO:0000313" key="4">
    <source>
        <dbReference type="EMBL" id="CAH1216902.1"/>
    </source>
</evidence>
<evidence type="ECO:0000256" key="2">
    <source>
        <dbReference type="SAM" id="SignalP"/>
    </source>
</evidence>
<evidence type="ECO:0000259" key="3">
    <source>
        <dbReference type="Pfam" id="PF07833"/>
    </source>
</evidence>
<feature type="compositionally biased region" description="Polar residues" evidence="1">
    <location>
        <begin position="99"/>
        <end position="112"/>
    </location>
</feature>
<dbReference type="InterPro" id="IPR036582">
    <property type="entry name" value="Mao_N_sf"/>
</dbReference>
<dbReference type="InterPro" id="IPR012854">
    <property type="entry name" value="Cu_amine_oxidase-like_N"/>
</dbReference>
<feature type="compositionally biased region" description="Pro residues" evidence="1">
    <location>
        <begin position="117"/>
        <end position="140"/>
    </location>
</feature>
<name>A0ABM9CKF6_9BACL</name>
<gene>
    <name evidence="4" type="ORF">PAECIP111893_04201</name>
</gene>
<dbReference type="Proteomes" id="UP000838686">
    <property type="component" value="Unassembled WGS sequence"/>
</dbReference>
<evidence type="ECO:0000256" key="1">
    <source>
        <dbReference type="SAM" id="MobiDB-lite"/>
    </source>
</evidence>
<evidence type="ECO:0000313" key="5">
    <source>
        <dbReference type="Proteomes" id="UP000838686"/>
    </source>
</evidence>
<reference evidence="4" key="1">
    <citation type="submission" date="2022-01" db="EMBL/GenBank/DDBJ databases">
        <authorList>
            <person name="Criscuolo A."/>
        </authorList>
    </citation>
    <scope>NUCLEOTIDE SEQUENCE</scope>
    <source>
        <strain evidence="4">CIP111893</strain>
    </source>
</reference>
<feature type="signal peptide" evidence="2">
    <location>
        <begin position="1"/>
        <end position="26"/>
    </location>
</feature>
<feature type="region of interest" description="Disordered" evidence="1">
    <location>
        <begin position="99"/>
        <end position="156"/>
    </location>
</feature>
<dbReference type="EMBL" id="CAKMMF010000027">
    <property type="protein sequence ID" value="CAH1216902.1"/>
    <property type="molecule type" value="Genomic_DNA"/>
</dbReference>
<accession>A0ABM9CKF6</accession>
<dbReference type="SUPFAM" id="SSF55383">
    <property type="entry name" value="Copper amine oxidase, domain N"/>
    <property type="match status" value="1"/>
</dbReference>
<organism evidence="4 5">
    <name type="scientific">Paenibacillus plantiphilus</name>
    <dbReference type="NCBI Taxonomy" id="2905650"/>
    <lineage>
        <taxon>Bacteria</taxon>
        <taxon>Bacillati</taxon>
        <taxon>Bacillota</taxon>
        <taxon>Bacilli</taxon>
        <taxon>Bacillales</taxon>
        <taxon>Paenibacillaceae</taxon>
        <taxon>Paenibacillus</taxon>
    </lineage>
</organism>
<keyword evidence="5" id="KW-1185">Reference proteome</keyword>
<keyword evidence="2" id="KW-0732">Signal</keyword>
<comment type="caution">
    <text evidence="4">The sequence shown here is derived from an EMBL/GenBank/DDBJ whole genome shotgun (WGS) entry which is preliminary data.</text>
</comment>